<dbReference type="GO" id="GO:0008479">
    <property type="term" value="F:tRNA-guanosine(34) queuine transglycosylase activity"/>
    <property type="evidence" value="ECO:0007669"/>
    <property type="project" value="UniProtKB-UniRule"/>
</dbReference>
<feature type="binding site" evidence="4">
    <location>
        <position position="168"/>
    </location>
    <ligand>
        <name>substrate</name>
    </ligand>
</feature>
<dbReference type="EC" id="2.4.2.29" evidence="4"/>
<comment type="cofactor">
    <cofactor evidence="4">
        <name>Zn(2+)</name>
        <dbReference type="ChEBI" id="CHEBI:29105"/>
    </cofactor>
    <text evidence="4">Binds 1 zinc ion per subunit.</text>
</comment>
<dbReference type="GO" id="GO:0046872">
    <property type="term" value="F:metal ion binding"/>
    <property type="evidence" value="ECO:0007669"/>
    <property type="project" value="UniProtKB-KW"/>
</dbReference>
<dbReference type="PANTHER" id="PTHR46499:SF1">
    <property type="entry name" value="QUEUINE TRNA-RIBOSYLTRANSFERASE"/>
    <property type="match status" value="1"/>
</dbReference>
<evidence type="ECO:0000256" key="3">
    <source>
        <dbReference type="ARBA" id="ARBA00022694"/>
    </source>
</evidence>
<evidence type="ECO:0000256" key="2">
    <source>
        <dbReference type="ARBA" id="ARBA00022679"/>
    </source>
</evidence>
<evidence type="ECO:0000256" key="1">
    <source>
        <dbReference type="ARBA" id="ARBA00022676"/>
    </source>
</evidence>
<comment type="pathway">
    <text evidence="4">tRNA modification; tRNA-queuosine biosynthesis.</text>
</comment>
<dbReference type="NCBIfam" id="TIGR00430">
    <property type="entry name" value="Q_tRNA_tgt"/>
    <property type="match status" value="1"/>
</dbReference>
<dbReference type="InterPro" id="IPR036511">
    <property type="entry name" value="TGT-like_sf"/>
</dbReference>
<keyword evidence="4" id="KW-0671">Queuosine biosynthesis</keyword>
<dbReference type="InterPro" id="IPR004803">
    <property type="entry name" value="TGT"/>
</dbReference>
<evidence type="ECO:0000256" key="5">
    <source>
        <dbReference type="SAM" id="MobiDB-lite"/>
    </source>
</evidence>
<feature type="active site" description="Proton acceptor" evidence="4">
    <location>
        <position position="93"/>
    </location>
</feature>
<evidence type="ECO:0000313" key="8">
    <source>
        <dbReference type="Proteomes" id="UP000177501"/>
    </source>
</evidence>
<feature type="binding site" evidence="4">
    <location>
        <position position="348"/>
    </location>
    <ligand>
        <name>Zn(2+)</name>
        <dbReference type="ChEBI" id="CHEBI:29105"/>
    </ligand>
</feature>
<gene>
    <name evidence="4" type="primary">tgt</name>
    <name evidence="7" type="ORF">A2955_03885</name>
</gene>
<evidence type="ECO:0000256" key="4">
    <source>
        <dbReference type="HAMAP-Rule" id="MF_00168"/>
    </source>
</evidence>
<dbReference type="NCBIfam" id="TIGR00449">
    <property type="entry name" value="tgt_general"/>
    <property type="match status" value="1"/>
</dbReference>
<feature type="binding site" evidence="4">
    <location>
        <position position="343"/>
    </location>
    <ligand>
        <name>Zn(2+)</name>
        <dbReference type="ChEBI" id="CHEBI:29105"/>
    </ligand>
</feature>
<comment type="caution">
    <text evidence="4">Lacks conserved residue(s) required for the propagation of feature annotation.</text>
</comment>
<protein>
    <recommendedName>
        <fullName evidence="4">Queuine tRNA-ribosyltransferase</fullName>
        <ecNumber evidence="4">2.4.2.29</ecNumber>
    </recommendedName>
    <alternativeName>
        <fullName evidence="4">Guanine insertion enzyme</fullName>
    </alternativeName>
    <alternativeName>
        <fullName evidence="4">tRNA-guanine transglycosylase</fullName>
    </alternativeName>
</protein>
<keyword evidence="4" id="KW-0862">Zinc</keyword>
<feature type="region of interest" description="Disordered" evidence="5">
    <location>
        <begin position="1"/>
        <end position="26"/>
    </location>
</feature>
<feature type="region of interest" description="RNA binding; important for wobble base 34 recognition" evidence="4">
    <location>
        <begin position="301"/>
        <end position="305"/>
    </location>
</feature>
<feature type="active site" description="Nucleophile" evidence="4">
    <location>
        <position position="296"/>
    </location>
</feature>
<dbReference type="GO" id="GO:0008616">
    <property type="term" value="P:tRNA queuosine(34) biosynthetic process"/>
    <property type="evidence" value="ECO:0007669"/>
    <property type="project" value="UniProtKB-UniRule"/>
</dbReference>
<feature type="binding site" evidence="4">
    <location>
        <position position="218"/>
    </location>
    <ligand>
        <name>substrate</name>
    </ligand>
</feature>
<dbReference type="STRING" id="1802514.A2955_03885"/>
<keyword evidence="4" id="KW-0479">Metal-binding</keyword>
<feature type="binding site" evidence="4">
    <location>
        <position position="374"/>
    </location>
    <ligand>
        <name>Zn(2+)</name>
        <dbReference type="ChEBI" id="CHEBI:29105"/>
    </ligand>
</feature>
<reference evidence="7 8" key="1">
    <citation type="journal article" date="2016" name="Nat. Commun.">
        <title>Thousands of microbial genomes shed light on interconnected biogeochemical processes in an aquifer system.</title>
        <authorList>
            <person name="Anantharaman K."/>
            <person name="Brown C.T."/>
            <person name="Hug L.A."/>
            <person name="Sharon I."/>
            <person name="Castelle C.J."/>
            <person name="Probst A.J."/>
            <person name="Thomas B.C."/>
            <person name="Singh A."/>
            <person name="Wilkins M.J."/>
            <person name="Karaoz U."/>
            <person name="Brodie E.L."/>
            <person name="Williams K.H."/>
            <person name="Hubbard S.S."/>
            <person name="Banfield J.F."/>
        </authorList>
    </citation>
    <scope>NUCLEOTIDE SEQUENCE [LARGE SCALE GENOMIC DNA]</scope>
</reference>
<feature type="domain" description="tRNA-guanine(15) transglycosylase-like" evidence="6">
    <location>
        <begin position="14"/>
        <end position="404"/>
    </location>
</feature>
<comment type="subunit">
    <text evidence="4">Homodimer. Within each dimer, one monomer is responsible for RNA recognition and catalysis, while the other monomer binds to the replacement base PreQ1.</text>
</comment>
<dbReference type="InterPro" id="IPR002616">
    <property type="entry name" value="tRNA_ribo_trans-like"/>
</dbReference>
<dbReference type="Proteomes" id="UP000177501">
    <property type="component" value="Unassembled WGS sequence"/>
</dbReference>
<dbReference type="UniPathway" id="UPA00392"/>
<dbReference type="SUPFAM" id="SSF51713">
    <property type="entry name" value="tRNA-guanine transglycosylase"/>
    <property type="match status" value="1"/>
</dbReference>
<dbReference type="HAMAP" id="MF_00168">
    <property type="entry name" value="Q_tRNA_Tgt"/>
    <property type="match status" value="1"/>
</dbReference>
<evidence type="ECO:0000313" key="7">
    <source>
        <dbReference type="EMBL" id="OGM59709.1"/>
    </source>
</evidence>
<evidence type="ECO:0000259" key="6">
    <source>
        <dbReference type="Pfam" id="PF01702"/>
    </source>
</evidence>
<dbReference type="PANTHER" id="PTHR46499">
    <property type="entry name" value="QUEUINE TRNA-RIBOSYLTRANSFERASE"/>
    <property type="match status" value="1"/>
</dbReference>
<keyword evidence="2 4" id="KW-0808">Transferase</keyword>
<dbReference type="InterPro" id="IPR050076">
    <property type="entry name" value="ArchSynthase1/Queuine_TRR"/>
</dbReference>
<dbReference type="GO" id="GO:0005829">
    <property type="term" value="C:cytosol"/>
    <property type="evidence" value="ECO:0007669"/>
    <property type="project" value="TreeGrafter"/>
</dbReference>
<dbReference type="EMBL" id="MGHA01000028">
    <property type="protein sequence ID" value="OGM59709.1"/>
    <property type="molecule type" value="Genomic_DNA"/>
</dbReference>
<dbReference type="Gene3D" id="3.20.20.105">
    <property type="entry name" value="Queuine tRNA-ribosyltransferase-like"/>
    <property type="match status" value="1"/>
</dbReference>
<sequence>MDFSFNLEKKDKKTQARAGIINTPHGKIKTPAFSPVATKASVKGLTPNDLKETKSQVVLGNAYHLYLRPGTETIEKFGGFAPFMGWNGPTITDSGGYQVSFLFQKPFRERDRLAIQDRRRDEELSKVSITDYGMYFRSHIDGGKQFISPEKSIEIQRTLGADIIMAFDQPLSKGLTLAKKKEAIERTLKWEERSFKEWDKSGKKSIQGKYQALFGIVQGGTNRSLSRQSLKFILETGFPGIAVGGDAIGEDPKMTATALDTVSDQLPDDKPVHALGLGGGPEGVFEAVERGVDLFDNSSVTRMARTGLLFIYPEDGGNKQNKFRINIEKSIYKDDKKPISKICGCLTCRTFSKAYIHHLLVSDEPLGVRLTTIHNVYFYNDLMKKIRKTILEDDFLSLKKYWIDSK</sequence>
<keyword evidence="3 4" id="KW-0819">tRNA processing</keyword>
<proteinExistence type="inferred from homology"/>
<name>A0A1F8B7M7_9BACT</name>
<comment type="caution">
    <text evidence="7">The sequence shown here is derived from an EMBL/GenBank/DDBJ whole genome shotgun (WGS) entry which is preliminary data.</text>
</comment>
<dbReference type="Pfam" id="PF01702">
    <property type="entry name" value="TGT"/>
    <property type="match status" value="1"/>
</dbReference>
<keyword evidence="1 4" id="KW-0328">Glycosyltransferase</keyword>
<feature type="binding site" evidence="4">
    <location>
        <begin position="93"/>
        <end position="97"/>
    </location>
    <ligand>
        <name>substrate</name>
    </ligand>
</feature>
<comment type="similarity">
    <text evidence="4">Belongs to the queuine tRNA-ribosyltransferase family.</text>
</comment>
<dbReference type="AlphaFoldDB" id="A0A1F8B7M7"/>
<comment type="catalytic activity">
    <reaction evidence="4">
        <text>7-aminomethyl-7-carbaguanine + guanosine(34) in tRNA = 7-aminomethyl-7-carbaguanosine(34) in tRNA + guanine</text>
        <dbReference type="Rhea" id="RHEA:24104"/>
        <dbReference type="Rhea" id="RHEA-COMP:10341"/>
        <dbReference type="Rhea" id="RHEA-COMP:10342"/>
        <dbReference type="ChEBI" id="CHEBI:16235"/>
        <dbReference type="ChEBI" id="CHEBI:58703"/>
        <dbReference type="ChEBI" id="CHEBI:74269"/>
        <dbReference type="ChEBI" id="CHEBI:82833"/>
        <dbReference type="EC" id="2.4.2.29"/>
    </reaction>
</comment>
<feature type="binding site" evidence="4">
    <location>
        <position position="345"/>
    </location>
    <ligand>
        <name>Zn(2+)</name>
        <dbReference type="ChEBI" id="CHEBI:29105"/>
    </ligand>
</feature>
<comment type="function">
    <text evidence="4">Catalyzes the base-exchange of a guanine (G) residue with the queuine precursor 7-aminomethyl-7-deazaguanine (PreQ1) at position 34 (anticodon wobble position) in tRNAs with GU(N) anticodons (tRNA-Asp, -Asn, -His and -Tyr). Catalysis occurs through a double-displacement mechanism. The nucleophile active site attacks the C1' of nucleotide 34 to detach the guanine base from the RNA, forming a covalent enzyme-RNA intermediate. The proton acceptor active site deprotonates the incoming PreQ1, allowing a nucleophilic attack on the C1' of the ribose to form the product. After dissociation, two additional enzymatic reactions on the tRNA convert PreQ1 to queuine (Q), resulting in the hypermodified nucleoside queuosine (7-(((4,5-cis-dihydroxy-2-cyclopenten-1-yl)amino)methyl)-7-deazaguanosine).</text>
</comment>
<accession>A0A1F8B7M7</accession>
<feature type="binding site" evidence="4">
    <location>
        <position position="245"/>
    </location>
    <ligand>
        <name>substrate</name>
    </ligand>
</feature>
<organism evidence="7 8">
    <name type="scientific">Candidatus Woesebacteria bacterium RIFCSPLOWO2_01_FULL_37_19</name>
    <dbReference type="NCBI Taxonomy" id="1802514"/>
    <lineage>
        <taxon>Bacteria</taxon>
        <taxon>Candidatus Woeseibacteriota</taxon>
    </lineage>
</organism>